<reference evidence="2 3" key="1">
    <citation type="submission" date="2021-07" db="EMBL/GenBank/DDBJ databases">
        <title>The Aristolochia fimbriata genome: insights into angiosperm evolution, floral development and chemical biosynthesis.</title>
        <authorList>
            <person name="Jiao Y."/>
        </authorList>
    </citation>
    <scope>NUCLEOTIDE SEQUENCE [LARGE SCALE GENOMIC DNA]</scope>
    <source>
        <strain evidence="2">IBCAS-2021</strain>
        <tissue evidence="2">Leaf</tissue>
    </source>
</reference>
<gene>
    <name evidence="2" type="ORF">H6P81_003523</name>
</gene>
<sequence>MSDATSIRENLGKRGESTEEKTFGGSGREDVRWQRKRRHSVAAEEKTFGGSGREDVRWQRKRRRSVAAEEKTFGGSSFTSSIPYRSQTLQIYLTSKFVLAFYIFIS</sequence>
<dbReference type="EMBL" id="JAINDJ010000002">
    <property type="protein sequence ID" value="KAG9459015.1"/>
    <property type="molecule type" value="Genomic_DNA"/>
</dbReference>
<keyword evidence="3" id="KW-1185">Reference proteome</keyword>
<dbReference type="AlphaFoldDB" id="A0AAV7FCU5"/>
<comment type="caution">
    <text evidence="2">The sequence shown here is derived from an EMBL/GenBank/DDBJ whole genome shotgun (WGS) entry which is preliminary data.</text>
</comment>
<feature type="compositionally biased region" description="Basic and acidic residues" evidence="1">
    <location>
        <begin position="41"/>
        <end position="54"/>
    </location>
</feature>
<evidence type="ECO:0000313" key="2">
    <source>
        <dbReference type="EMBL" id="KAG9459015.1"/>
    </source>
</evidence>
<evidence type="ECO:0000313" key="3">
    <source>
        <dbReference type="Proteomes" id="UP000825729"/>
    </source>
</evidence>
<organism evidence="2 3">
    <name type="scientific">Aristolochia fimbriata</name>
    <name type="common">White veined hardy Dutchman's pipe vine</name>
    <dbReference type="NCBI Taxonomy" id="158543"/>
    <lineage>
        <taxon>Eukaryota</taxon>
        <taxon>Viridiplantae</taxon>
        <taxon>Streptophyta</taxon>
        <taxon>Embryophyta</taxon>
        <taxon>Tracheophyta</taxon>
        <taxon>Spermatophyta</taxon>
        <taxon>Magnoliopsida</taxon>
        <taxon>Magnoliidae</taxon>
        <taxon>Piperales</taxon>
        <taxon>Aristolochiaceae</taxon>
        <taxon>Aristolochia</taxon>
    </lineage>
</organism>
<proteinExistence type="predicted"/>
<feature type="region of interest" description="Disordered" evidence="1">
    <location>
        <begin position="1"/>
        <end position="54"/>
    </location>
</feature>
<dbReference type="Proteomes" id="UP000825729">
    <property type="component" value="Unassembled WGS sequence"/>
</dbReference>
<name>A0AAV7FCU5_ARIFI</name>
<feature type="compositionally biased region" description="Basic and acidic residues" evidence="1">
    <location>
        <begin position="10"/>
        <end position="33"/>
    </location>
</feature>
<protein>
    <submittedName>
        <fullName evidence="2">Uncharacterized protein</fullName>
    </submittedName>
</protein>
<accession>A0AAV7FCU5</accession>
<evidence type="ECO:0000256" key="1">
    <source>
        <dbReference type="SAM" id="MobiDB-lite"/>
    </source>
</evidence>